<accession>A0ABU6TCX4</accession>
<evidence type="ECO:0000313" key="3">
    <source>
        <dbReference type="Proteomes" id="UP001341840"/>
    </source>
</evidence>
<feature type="compositionally biased region" description="Polar residues" evidence="1">
    <location>
        <begin position="102"/>
        <end position="114"/>
    </location>
</feature>
<feature type="compositionally biased region" description="Basic residues" evidence="1">
    <location>
        <begin position="81"/>
        <end position="94"/>
    </location>
</feature>
<keyword evidence="3" id="KW-1185">Reference proteome</keyword>
<feature type="compositionally biased region" description="Basic and acidic residues" evidence="1">
    <location>
        <begin position="29"/>
        <end position="48"/>
    </location>
</feature>
<feature type="region of interest" description="Disordered" evidence="1">
    <location>
        <begin position="70"/>
        <end position="147"/>
    </location>
</feature>
<evidence type="ECO:0000256" key="1">
    <source>
        <dbReference type="SAM" id="MobiDB-lite"/>
    </source>
</evidence>
<protein>
    <submittedName>
        <fullName evidence="2">Uncharacterized protein</fullName>
    </submittedName>
</protein>
<sequence length="178" mass="20328">MQNRTNGGNRRSRTVEPAIREANATMGGDEEKSKKGCKVRRPEAMRVTHTSDTHLQARDTHFRYTPFFKHGNHSLSLPTTHARRNPHLPPHHSLKTLIEPTPKQNNNSHLTNPFGNGKEERDEQQFEQNLNEKNSTNPPSPSNRRPKLRLVVAAASPSPSRWSSRRHCSLHRALTCRK</sequence>
<dbReference type="EMBL" id="JASCZI010090792">
    <property type="protein sequence ID" value="MED6146566.1"/>
    <property type="molecule type" value="Genomic_DNA"/>
</dbReference>
<proteinExistence type="predicted"/>
<evidence type="ECO:0000313" key="2">
    <source>
        <dbReference type="EMBL" id="MED6146566.1"/>
    </source>
</evidence>
<feature type="region of interest" description="Disordered" evidence="1">
    <location>
        <begin position="1"/>
        <end position="48"/>
    </location>
</feature>
<dbReference type="Proteomes" id="UP001341840">
    <property type="component" value="Unassembled WGS sequence"/>
</dbReference>
<gene>
    <name evidence="2" type="ORF">PIB30_035669</name>
</gene>
<reference evidence="2 3" key="1">
    <citation type="journal article" date="2023" name="Plants (Basel)">
        <title>Bridging the Gap: Combining Genomics and Transcriptomics Approaches to Understand Stylosanthes scabra, an Orphan Legume from the Brazilian Caatinga.</title>
        <authorList>
            <person name="Ferreira-Neto J.R.C."/>
            <person name="da Silva M.D."/>
            <person name="Binneck E."/>
            <person name="de Melo N.F."/>
            <person name="da Silva R.H."/>
            <person name="de Melo A.L.T.M."/>
            <person name="Pandolfi V."/>
            <person name="Bustamante F.O."/>
            <person name="Brasileiro-Vidal A.C."/>
            <person name="Benko-Iseppon A.M."/>
        </authorList>
    </citation>
    <scope>NUCLEOTIDE SEQUENCE [LARGE SCALE GENOMIC DNA]</scope>
    <source>
        <tissue evidence="2">Leaves</tissue>
    </source>
</reference>
<name>A0ABU6TCX4_9FABA</name>
<comment type="caution">
    <text evidence="2">The sequence shown here is derived from an EMBL/GenBank/DDBJ whole genome shotgun (WGS) entry which is preliminary data.</text>
</comment>
<organism evidence="2 3">
    <name type="scientific">Stylosanthes scabra</name>
    <dbReference type="NCBI Taxonomy" id="79078"/>
    <lineage>
        <taxon>Eukaryota</taxon>
        <taxon>Viridiplantae</taxon>
        <taxon>Streptophyta</taxon>
        <taxon>Embryophyta</taxon>
        <taxon>Tracheophyta</taxon>
        <taxon>Spermatophyta</taxon>
        <taxon>Magnoliopsida</taxon>
        <taxon>eudicotyledons</taxon>
        <taxon>Gunneridae</taxon>
        <taxon>Pentapetalae</taxon>
        <taxon>rosids</taxon>
        <taxon>fabids</taxon>
        <taxon>Fabales</taxon>
        <taxon>Fabaceae</taxon>
        <taxon>Papilionoideae</taxon>
        <taxon>50 kb inversion clade</taxon>
        <taxon>dalbergioids sensu lato</taxon>
        <taxon>Dalbergieae</taxon>
        <taxon>Pterocarpus clade</taxon>
        <taxon>Stylosanthes</taxon>
    </lineage>
</organism>